<reference evidence="3" key="1">
    <citation type="submission" date="2024-04" db="EMBL/GenBank/DDBJ databases">
        <title>Salinicola lusitanus LLJ914,a marine bacterium isolated from the Okinawa Trough.</title>
        <authorList>
            <person name="Li J."/>
        </authorList>
    </citation>
    <scope>NUCLEOTIDE SEQUENCE [LARGE SCALE GENOMIC DNA]</scope>
</reference>
<evidence type="ECO:0000313" key="3">
    <source>
        <dbReference type="Proteomes" id="UP001460270"/>
    </source>
</evidence>
<dbReference type="AlphaFoldDB" id="A0AAW0PXU6"/>
<feature type="compositionally biased region" description="Polar residues" evidence="1">
    <location>
        <begin position="12"/>
        <end position="23"/>
    </location>
</feature>
<sequence>MKRGQGTGVSGSQGYFSPGSANPELNTQAQLRVISVDELPGLNKWVFEEPCASQMESSRPQPQGSGSDESVTLPMTVLQPGQEPDWACAAWESSPAVGGAFSKSCFHFLYSVEGSVAGGGTLLLILPGLYLDPRRTNTLRSHRSSSGALLGSHTHHSKGEYLALISSEHLANVKVCLCAEFLFTLGAWFSCGKLCEASESAGSWECFGAAF</sequence>
<evidence type="ECO:0000313" key="2">
    <source>
        <dbReference type="EMBL" id="KAK7939564.1"/>
    </source>
</evidence>
<feature type="region of interest" description="Disordered" evidence="1">
    <location>
        <begin position="1"/>
        <end position="23"/>
    </location>
</feature>
<feature type="region of interest" description="Disordered" evidence="1">
    <location>
        <begin position="51"/>
        <end position="72"/>
    </location>
</feature>
<proteinExistence type="predicted"/>
<evidence type="ECO:0000256" key="1">
    <source>
        <dbReference type="SAM" id="MobiDB-lite"/>
    </source>
</evidence>
<name>A0AAW0PXU6_9GOBI</name>
<organism evidence="2 3">
    <name type="scientific">Mugilogobius chulae</name>
    <name type="common">yellowstripe goby</name>
    <dbReference type="NCBI Taxonomy" id="88201"/>
    <lineage>
        <taxon>Eukaryota</taxon>
        <taxon>Metazoa</taxon>
        <taxon>Chordata</taxon>
        <taxon>Craniata</taxon>
        <taxon>Vertebrata</taxon>
        <taxon>Euteleostomi</taxon>
        <taxon>Actinopterygii</taxon>
        <taxon>Neopterygii</taxon>
        <taxon>Teleostei</taxon>
        <taxon>Neoteleostei</taxon>
        <taxon>Acanthomorphata</taxon>
        <taxon>Gobiaria</taxon>
        <taxon>Gobiiformes</taxon>
        <taxon>Gobioidei</taxon>
        <taxon>Gobiidae</taxon>
        <taxon>Gobionellinae</taxon>
        <taxon>Mugilogobius</taxon>
    </lineage>
</organism>
<gene>
    <name evidence="2" type="ORF">WMY93_002890</name>
</gene>
<accession>A0AAW0PXU6</accession>
<protein>
    <submittedName>
        <fullName evidence="2">Uncharacterized protein</fullName>
    </submittedName>
</protein>
<dbReference type="EMBL" id="JBBPFD010000002">
    <property type="protein sequence ID" value="KAK7939564.1"/>
    <property type="molecule type" value="Genomic_DNA"/>
</dbReference>
<feature type="compositionally biased region" description="Gly residues" evidence="1">
    <location>
        <begin position="1"/>
        <end position="11"/>
    </location>
</feature>
<dbReference type="Proteomes" id="UP001460270">
    <property type="component" value="Unassembled WGS sequence"/>
</dbReference>
<comment type="caution">
    <text evidence="2">The sequence shown here is derived from an EMBL/GenBank/DDBJ whole genome shotgun (WGS) entry which is preliminary data.</text>
</comment>
<keyword evidence="3" id="KW-1185">Reference proteome</keyword>
<feature type="compositionally biased region" description="Polar residues" evidence="1">
    <location>
        <begin position="54"/>
        <end position="70"/>
    </location>
</feature>